<dbReference type="InterPro" id="IPR000424">
    <property type="entry name" value="Primosome_PriB/ssb"/>
</dbReference>
<dbReference type="GO" id="GO:0003697">
    <property type="term" value="F:single-stranded DNA binding"/>
    <property type="evidence" value="ECO:0007669"/>
    <property type="project" value="UniProtKB-UniRule"/>
</dbReference>
<gene>
    <name evidence="5" type="ORF">KC640_00415</name>
</gene>
<name>A0A955ICM4_9BACT</name>
<dbReference type="EMBL" id="JAGQLI010000021">
    <property type="protein sequence ID" value="MCA9378868.1"/>
    <property type="molecule type" value="Genomic_DNA"/>
</dbReference>
<dbReference type="PANTHER" id="PTHR10302:SF27">
    <property type="entry name" value="SINGLE-STRANDED DNA-BINDING PROTEIN"/>
    <property type="match status" value="1"/>
</dbReference>
<feature type="compositionally biased region" description="Low complexity" evidence="4">
    <location>
        <begin position="119"/>
        <end position="135"/>
    </location>
</feature>
<dbReference type="Proteomes" id="UP000760819">
    <property type="component" value="Unassembled WGS sequence"/>
</dbReference>
<evidence type="ECO:0000256" key="1">
    <source>
        <dbReference type="ARBA" id="ARBA00023125"/>
    </source>
</evidence>
<dbReference type="HAMAP" id="MF_00984">
    <property type="entry name" value="SSB"/>
    <property type="match status" value="1"/>
</dbReference>
<dbReference type="NCBIfam" id="TIGR00621">
    <property type="entry name" value="ssb"/>
    <property type="match status" value="1"/>
</dbReference>
<dbReference type="AlphaFoldDB" id="A0A955ICM4"/>
<reference evidence="5" key="1">
    <citation type="submission" date="2020-04" db="EMBL/GenBank/DDBJ databases">
        <authorList>
            <person name="Zhang T."/>
        </authorList>
    </citation>
    <scope>NUCLEOTIDE SEQUENCE</scope>
    <source>
        <strain evidence="5">HKST-UBA12</strain>
    </source>
</reference>
<dbReference type="PROSITE" id="PS50935">
    <property type="entry name" value="SSB"/>
    <property type="match status" value="1"/>
</dbReference>
<dbReference type="Gene3D" id="2.40.50.140">
    <property type="entry name" value="Nucleic acid-binding proteins"/>
    <property type="match status" value="1"/>
</dbReference>
<comment type="subunit">
    <text evidence="2">Homotetramer.</text>
</comment>
<evidence type="ECO:0000256" key="2">
    <source>
        <dbReference type="HAMAP-Rule" id="MF_00984"/>
    </source>
</evidence>
<sequence length="152" mass="16893">MFNDINEVRLMGNITNDPDLRFTPSGTAVLSFGLATNRRYKKGEEWVDEPTFHNIVVWGQRAQSLAQRIKKGTRVHVAGRLQTRSWDGQDGKKQYKTEIVSDEVNLISRYNEGPSSDLPAASASSKPSSTKASTAEPDMEPPADIDPDELPF</sequence>
<dbReference type="PIRSF" id="PIRSF002070">
    <property type="entry name" value="SSB"/>
    <property type="match status" value="1"/>
</dbReference>
<dbReference type="InterPro" id="IPR011344">
    <property type="entry name" value="ssDNA-bd"/>
</dbReference>
<comment type="caution">
    <text evidence="5">The sequence shown here is derived from an EMBL/GenBank/DDBJ whole genome shotgun (WGS) entry which is preliminary data.</text>
</comment>
<dbReference type="CDD" id="cd04496">
    <property type="entry name" value="SSB_OBF"/>
    <property type="match status" value="1"/>
</dbReference>
<evidence type="ECO:0000313" key="5">
    <source>
        <dbReference type="EMBL" id="MCA9378868.1"/>
    </source>
</evidence>
<evidence type="ECO:0000313" key="6">
    <source>
        <dbReference type="Proteomes" id="UP000760819"/>
    </source>
</evidence>
<dbReference type="InterPro" id="IPR012340">
    <property type="entry name" value="NA-bd_OB-fold"/>
</dbReference>
<dbReference type="Pfam" id="PF00436">
    <property type="entry name" value="SSB"/>
    <property type="match status" value="1"/>
</dbReference>
<feature type="compositionally biased region" description="Acidic residues" evidence="4">
    <location>
        <begin position="137"/>
        <end position="152"/>
    </location>
</feature>
<proteinExistence type="inferred from homology"/>
<reference evidence="5" key="2">
    <citation type="journal article" date="2021" name="Microbiome">
        <title>Successional dynamics and alternative stable states in a saline activated sludge microbial community over 9 years.</title>
        <authorList>
            <person name="Wang Y."/>
            <person name="Ye J."/>
            <person name="Ju F."/>
            <person name="Liu L."/>
            <person name="Boyd J.A."/>
            <person name="Deng Y."/>
            <person name="Parks D.H."/>
            <person name="Jiang X."/>
            <person name="Yin X."/>
            <person name="Woodcroft B.J."/>
            <person name="Tyson G.W."/>
            <person name="Hugenholtz P."/>
            <person name="Polz M.F."/>
            <person name="Zhang T."/>
        </authorList>
    </citation>
    <scope>NUCLEOTIDE SEQUENCE</scope>
    <source>
        <strain evidence="5">HKST-UBA12</strain>
    </source>
</reference>
<dbReference type="GO" id="GO:0009295">
    <property type="term" value="C:nucleoid"/>
    <property type="evidence" value="ECO:0007669"/>
    <property type="project" value="TreeGrafter"/>
</dbReference>
<protein>
    <recommendedName>
        <fullName evidence="2 3">Single-stranded DNA-binding protein</fullName>
        <shortName evidence="2">SSB</shortName>
    </recommendedName>
</protein>
<evidence type="ECO:0000256" key="3">
    <source>
        <dbReference type="PIRNR" id="PIRNR002070"/>
    </source>
</evidence>
<organism evidence="5 6">
    <name type="scientific">Candidatus Dojkabacteria bacterium</name>
    <dbReference type="NCBI Taxonomy" id="2099670"/>
    <lineage>
        <taxon>Bacteria</taxon>
        <taxon>Candidatus Dojkabacteria</taxon>
    </lineage>
</organism>
<evidence type="ECO:0000256" key="4">
    <source>
        <dbReference type="SAM" id="MobiDB-lite"/>
    </source>
</evidence>
<accession>A0A955ICM4</accession>
<dbReference type="GO" id="GO:0006260">
    <property type="term" value="P:DNA replication"/>
    <property type="evidence" value="ECO:0007669"/>
    <property type="project" value="InterPro"/>
</dbReference>
<comment type="caution">
    <text evidence="2">Lacks conserved residue(s) required for the propagation of feature annotation.</text>
</comment>
<feature type="region of interest" description="Disordered" evidence="4">
    <location>
        <begin position="110"/>
        <end position="152"/>
    </location>
</feature>
<keyword evidence="1 2" id="KW-0238">DNA-binding</keyword>
<dbReference type="SUPFAM" id="SSF50249">
    <property type="entry name" value="Nucleic acid-binding proteins"/>
    <property type="match status" value="1"/>
</dbReference>
<dbReference type="PANTHER" id="PTHR10302">
    <property type="entry name" value="SINGLE-STRANDED DNA-BINDING PROTEIN"/>
    <property type="match status" value="1"/>
</dbReference>